<keyword evidence="3" id="KW-1185">Reference proteome</keyword>
<name>A0ABS5DU76_9BURK</name>
<comment type="caution">
    <text evidence="2">The sequence shown here is derived from an EMBL/GenBank/DDBJ whole genome shotgun (WGS) entry which is preliminary data.</text>
</comment>
<gene>
    <name evidence="2" type="ORF">KAK11_05055</name>
</gene>
<proteinExistence type="predicted"/>
<dbReference type="Pfam" id="PF05742">
    <property type="entry name" value="TANGO2"/>
    <property type="match status" value="1"/>
</dbReference>
<evidence type="ECO:0000313" key="3">
    <source>
        <dbReference type="Proteomes" id="UP000672097"/>
    </source>
</evidence>
<protein>
    <submittedName>
        <fullName evidence="2">NRDE family protein</fullName>
    </submittedName>
</protein>
<dbReference type="EMBL" id="JAGQDG010000002">
    <property type="protein sequence ID" value="MBQ0934692.1"/>
    <property type="molecule type" value="Genomic_DNA"/>
</dbReference>
<evidence type="ECO:0000256" key="1">
    <source>
        <dbReference type="SAM" id="MobiDB-lite"/>
    </source>
</evidence>
<dbReference type="Proteomes" id="UP000672097">
    <property type="component" value="Unassembled WGS sequence"/>
</dbReference>
<feature type="compositionally biased region" description="Basic residues" evidence="1">
    <location>
        <begin position="298"/>
        <end position="313"/>
    </location>
</feature>
<dbReference type="PANTHER" id="PTHR17985:SF8">
    <property type="entry name" value="TRANSPORT AND GOLGI ORGANIZATION PROTEIN 2 HOMOLOG"/>
    <property type="match status" value="1"/>
</dbReference>
<accession>A0ABS5DU76</accession>
<feature type="region of interest" description="Disordered" evidence="1">
    <location>
        <begin position="283"/>
        <end position="313"/>
    </location>
</feature>
<sequence length="313" mass="34803">MCLAVLALDESRRFPLVIAANRDEFFNRPAARLGWWNPAGDAPAILSGRDQKAGGTWMGLTAQGRMALVTNVRKPGAQDPNAPSRGELVPRWLRGDMRPDLYWPKVALTGYQPFNLIAADFRRGDCFYASSEAACPTRLERGIFGLSNGALDEPWPKVTRLKNKLRQSLDEAYDTESLARMLFEALSDKTVPADSKLPSTGVSMDVERMLSPAFIRSPDLSYGTRCSTLIITERVNKRLVTQVFERTFTAGPGLALLRRTEIKQWPPKYETDDSAEQVLSEIGPVADGDLAEDAGQPTKKRRVRSLLRPSHKL</sequence>
<evidence type="ECO:0000313" key="2">
    <source>
        <dbReference type="EMBL" id="MBQ0934692.1"/>
    </source>
</evidence>
<dbReference type="RefSeq" id="WP_210806907.1">
    <property type="nucleotide sequence ID" value="NZ_JAGQDG010000002.1"/>
</dbReference>
<organism evidence="2 3">
    <name type="scientific">Ideonella paludis</name>
    <dbReference type="NCBI Taxonomy" id="1233411"/>
    <lineage>
        <taxon>Bacteria</taxon>
        <taxon>Pseudomonadati</taxon>
        <taxon>Pseudomonadota</taxon>
        <taxon>Betaproteobacteria</taxon>
        <taxon>Burkholderiales</taxon>
        <taxon>Sphaerotilaceae</taxon>
        <taxon>Ideonella</taxon>
    </lineage>
</organism>
<reference evidence="2 3" key="1">
    <citation type="submission" date="2021-04" db="EMBL/GenBank/DDBJ databases">
        <title>The genome sequence of type strain Ideonella paludis KCTC 32238.</title>
        <authorList>
            <person name="Liu Y."/>
        </authorList>
    </citation>
    <scope>NUCLEOTIDE SEQUENCE [LARGE SCALE GENOMIC DNA]</scope>
    <source>
        <strain evidence="2 3">KCTC 32238</strain>
    </source>
</reference>
<dbReference type="InterPro" id="IPR008551">
    <property type="entry name" value="TANGO2"/>
</dbReference>
<dbReference type="PANTHER" id="PTHR17985">
    <property type="entry name" value="SER/THR-RICH PROTEIN T10 IN DGCR REGION"/>
    <property type="match status" value="1"/>
</dbReference>